<proteinExistence type="predicted"/>
<reference evidence="1" key="2">
    <citation type="submission" date="2020-09" db="EMBL/GenBank/DDBJ databases">
        <authorList>
            <person name="Sun Q."/>
            <person name="Sedlacek I."/>
        </authorList>
    </citation>
    <scope>NUCLEOTIDE SEQUENCE</scope>
    <source>
        <strain evidence="1">CCM 7897</strain>
    </source>
</reference>
<dbReference type="AlphaFoldDB" id="A0A917BKD8"/>
<name>A0A917BKD8_9HYPH</name>
<sequence>MPLAEGADDLRHEIDGKALGAAEADDTALKPAQASDLRDHLFFAQLHAPRMLGQQIAGGARNHAPCPALEQRRAELGFQF</sequence>
<dbReference type="Proteomes" id="UP000606044">
    <property type="component" value="Unassembled WGS sequence"/>
</dbReference>
<dbReference type="EMBL" id="BMCT01000001">
    <property type="protein sequence ID" value="GGF49238.1"/>
    <property type="molecule type" value="Genomic_DNA"/>
</dbReference>
<evidence type="ECO:0000313" key="1">
    <source>
        <dbReference type="EMBL" id="GGF49238.1"/>
    </source>
</evidence>
<keyword evidence="2" id="KW-1185">Reference proteome</keyword>
<accession>A0A917BKD8</accession>
<evidence type="ECO:0000313" key="2">
    <source>
        <dbReference type="Proteomes" id="UP000606044"/>
    </source>
</evidence>
<organism evidence="1 2">
    <name type="scientific">Azorhizobium oxalatiphilum</name>
    <dbReference type="NCBI Taxonomy" id="980631"/>
    <lineage>
        <taxon>Bacteria</taxon>
        <taxon>Pseudomonadati</taxon>
        <taxon>Pseudomonadota</taxon>
        <taxon>Alphaproteobacteria</taxon>
        <taxon>Hyphomicrobiales</taxon>
        <taxon>Xanthobacteraceae</taxon>
        <taxon>Azorhizobium</taxon>
    </lineage>
</organism>
<reference evidence="1" key="1">
    <citation type="journal article" date="2014" name="Int. J. Syst. Evol. Microbiol.">
        <title>Complete genome sequence of Corynebacterium casei LMG S-19264T (=DSM 44701T), isolated from a smear-ripened cheese.</title>
        <authorList>
            <consortium name="US DOE Joint Genome Institute (JGI-PGF)"/>
            <person name="Walter F."/>
            <person name="Albersmeier A."/>
            <person name="Kalinowski J."/>
            <person name="Ruckert C."/>
        </authorList>
    </citation>
    <scope>NUCLEOTIDE SEQUENCE</scope>
    <source>
        <strain evidence="1">CCM 7897</strain>
    </source>
</reference>
<comment type="caution">
    <text evidence="1">The sequence shown here is derived from an EMBL/GenBank/DDBJ whole genome shotgun (WGS) entry which is preliminary data.</text>
</comment>
<gene>
    <name evidence="1" type="ORF">GCM10007301_05570</name>
</gene>
<protein>
    <submittedName>
        <fullName evidence="1">Uncharacterized protein</fullName>
    </submittedName>
</protein>